<organism evidence="6 7">
    <name type="scientific">Anopheles maculatus</name>
    <dbReference type="NCBI Taxonomy" id="74869"/>
    <lineage>
        <taxon>Eukaryota</taxon>
        <taxon>Metazoa</taxon>
        <taxon>Ecdysozoa</taxon>
        <taxon>Arthropoda</taxon>
        <taxon>Hexapoda</taxon>
        <taxon>Insecta</taxon>
        <taxon>Pterygota</taxon>
        <taxon>Neoptera</taxon>
        <taxon>Endopterygota</taxon>
        <taxon>Diptera</taxon>
        <taxon>Nematocera</taxon>
        <taxon>Culicoidea</taxon>
        <taxon>Culicidae</taxon>
        <taxon>Anophelinae</taxon>
        <taxon>Anopheles</taxon>
        <taxon>Anopheles maculatus group</taxon>
    </lineage>
</organism>
<dbReference type="Gene3D" id="3.30.40.10">
    <property type="entry name" value="Zinc/RING finger domain, C3HC4 (zinc finger)"/>
    <property type="match status" value="2"/>
</dbReference>
<evidence type="ECO:0000256" key="4">
    <source>
        <dbReference type="PROSITE-ProRule" id="PRU00146"/>
    </source>
</evidence>
<reference evidence="6" key="2">
    <citation type="submission" date="2020-05" db="UniProtKB">
        <authorList>
            <consortium name="EnsemblMetazoa"/>
        </authorList>
    </citation>
    <scope>IDENTIFICATION</scope>
    <source>
        <strain evidence="6">maculatus3</strain>
    </source>
</reference>
<dbReference type="EnsemblMetazoa" id="AMAM019857-RA">
    <property type="protein sequence ID" value="AMAM019857-PA"/>
    <property type="gene ID" value="AMAM019857"/>
</dbReference>
<dbReference type="GO" id="GO:0008270">
    <property type="term" value="F:zinc ion binding"/>
    <property type="evidence" value="ECO:0007669"/>
    <property type="project" value="UniProtKB-KW"/>
</dbReference>
<feature type="domain" description="PHD-type" evidence="5">
    <location>
        <begin position="106"/>
        <end position="154"/>
    </location>
</feature>
<evidence type="ECO:0000256" key="1">
    <source>
        <dbReference type="ARBA" id="ARBA00022723"/>
    </source>
</evidence>
<dbReference type="InterPro" id="IPR001965">
    <property type="entry name" value="Znf_PHD"/>
</dbReference>
<dbReference type="Pfam" id="PF00628">
    <property type="entry name" value="PHD"/>
    <property type="match status" value="1"/>
</dbReference>
<sequence length="160" mass="18109">MANNEENTCEELKCGKCFALCSESDYIMCDECRTLYHARCIEVDDAAACREWFCEKCANARPDQTASTPTGYRQPVDNKMMEIRRIFEQMKACMEQGTRQKSAAPRRTCYACNGSGDTEMIGCNGCNRSVHLTCLTESEAASLRKWLCAFCTVTKKRETK</sequence>
<dbReference type="InterPro" id="IPR019787">
    <property type="entry name" value="Znf_PHD-finger"/>
</dbReference>
<dbReference type="PROSITE" id="PS01359">
    <property type="entry name" value="ZF_PHD_1"/>
    <property type="match status" value="2"/>
</dbReference>
<proteinExistence type="predicted"/>
<dbReference type="InterPro" id="IPR013083">
    <property type="entry name" value="Znf_RING/FYVE/PHD"/>
</dbReference>
<dbReference type="InterPro" id="IPR019786">
    <property type="entry name" value="Zinc_finger_PHD-type_CS"/>
</dbReference>
<dbReference type="VEuPathDB" id="VectorBase:AMAM019857"/>
<feature type="domain" description="PHD-type" evidence="5">
    <location>
        <begin position="6"/>
        <end position="60"/>
    </location>
</feature>
<keyword evidence="3" id="KW-0862">Zinc</keyword>
<evidence type="ECO:0000256" key="3">
    <source>
        <dbReference type="ARBA" id="ARBA00022833"/>
    </source>
</evidence>
<evidence type="ECO:0000313" key="6">
    <source>
        <dbReference type="EnsemblMetazoa" id="AMAM019857-PA"/>
    </source>
</evidence>
<name>A0A182T575_9DIPT</name>
<protein>
    <recommendedName>
        <fullName evidence="5">PHD-type domain-containing protein</fullName>
    </recommendedName>
</protein>
<keyword evidence="1" id="KW-0479">Metal-binding</keyword>
<dbReference type="InterPro" id="IPR011011">
    <property type="entry name" value="Znf_FYVE_PHD"/>
</dbReference>
<dbReference type="AlphaFoldDB" id="A0A182T575"/>
<evidence type="ECO:0000256" key="2">
    <source>
        <dbReference type="ARBA" id="ARBA00022771"/>
    </source>
</evidence>
<reference evidence="7" key="1">
    <citation type="submission" date="2013-09" db="EMBL/GenBank/DDBJ databases">
        <title>The Genome Sequence of Anopheles maculatus species B.</title>
        <authorList>
            <consortium name="The Broad Institute Genomics Platform"/>
            <person name="Neafsey D.E."/>
            <person name="Besansky N."/>
            <person name="Howell P."/>
            <person name="Walton C."/>
            <person name="Young S.K."/>
            <person name="Zeng Q."/>
            <person name="Gargeya S."/>
            <person name="Fitzgerald M."/>
            <person name="Haas B."/>
            <person name="Abouelleil A."/>
            <person name="Allen A.W."/>
            <person name="Alvarado L."/>
            <person name="Arachchi H.M."/>
            <person name="Berlin A.M."/>
            <person name="Chapman S.B."/>
            <person name="Gainer-Dewar J."/>
            <person name="Goldberg J."/>
            <person name="Griggs A."/>
            <person name="Gujja S."/>
            <person name="Hansen M."/>
            <person name="Howarth C."/>
            <person name="Imamovic A."/>
            <person name="Ireland A."/>
            <person name="Larimer J."/>
            <person name="McCowan C."/>
            <person name="Murphy C."/>
            <person name="Pearson M."/>
            <person name="Poon T.W."/>
            <person name="Priest M."/>
            <person name="Roberts A."/>
            <person name="Saif S."/>
            <person name="Shea T."/>
            <person name="Sisk P."/>
            <person name="Sykes S."/>
            <person name="Wortman J."/>
            <person name="Nusbaum C."/>
            <person name="Birren B."/>
        </authorList>
    </citation>
    <scope>NUCLEOTIDE SEQUENCE [LARGE SCALE GENOMIC DNA]</scope>
    <source>
        <strain evidence="7">maculatus3</strain>
    </source>
</reference>
<evidence type="ECO:0000313" key="7">
    <source>
        <dbReference type="Proteomes" id="UP000075901"/>
    </source>
</evidence>
<evidence type="ECO:0000259" key="5">
    <source>
        <dbReference type="PROSITE" id="PS50016"/>
    </source>
</evidence>
<dbReference type="SUPFAM" id="SSF57903">
    <property type="entry name" value="FYVE/PHD zinc finger"/>
    <property type="match status" value="2"/>
</dbReference>
<dbReference type="PROSITE" id="PS50016">
    <property type="entry name" value="ZF_PHD_2"/>
    <property type="match status" value="2"/>
</dbReference>
<accession>A0A182T575</accession>
<keyword evidence="2 4" id="KW-0863">Zinc-finger</keyword>
<dbReference type="Proteomes" id="UP000075901">
    <property type="component" value="Unassembled WGS sequence"/>
</dbReference>
<keyword evidence="7" id="KW-1185">Reference proteome</keyword>
<dbReference type="SMART" id="SM00249">
    <property type="entry name" value="PHD"/>
    <property type="match status" value="2"/>
</dbReference>